<dbReference type="EMBL" id="CADEAL010004207">
    <property type="protein sequence ID" value="CAB1454320.1"/>
    <property type="molecule type" value="Genomic_DNA"/>
</dbReference>
<evidence type="ECO:0000313" key="3">
    <source>
        <dbReference type="Proteomes" id="UP001153269"/>
    </source>
</evidence>
<organism evidence="2 3">
    <name type="scientific">Pleuronectes platessa</name>
    <name type="common">European plaice</name>
    <dbReference type="NCBI Taxonomy" id="8262"/>
    <lineage>
        <taxon>Eukaryota</taxon>
        <taxon>Metazoa</taxon>
        <taxon>Chordata</taxon>
        <taxon>Craniata</taxon>
        <taxon>Vertebrata</taxon>
        <taxon>Euteleostomi</taxon>
        <taxon>Actinopterygii</taxon>
        <taxon>Neopterygii</taxon>
        <taxon>Teleostei</taxon>
        <taxon>Neoteleostei</taxon>
        <taxon>Acanthomorphata</taxon>
        <taxon>Carangaria</taxon>
        <taxon>Pleuronectiformes</taxon>
        <taxon>Pleuronectoidei</taxon>
        <taxon>Pleuronectidae</taxon>
        <taxon>Pleuronectes</taxon>
    </lineage>
</organism>
<evidence type="ECO:0000313" key="2">
    <source>
        <dbReference type="EMBL" id="CAB1454320.1"/>
    </source>
</evidence>
<reference evidence="2" key="1">
    <citation type="submission" date="2020-03" db="EMBL/GenBank/DDBJ databases">
        <authorList>
            <person name="Weist P."/>
        </authorList>
    </citation>
    <scope>NUCLEOTIDE SEQUENCE</scope>
</reference>
<gene>
    <name evidence="2" type="ORF">PLEPLA_LOCUS42084</name>
</gene>
<sequence length="149" mass="16349">MKSYRSSVVVGRLAVPSSEASPVYPSPCGTPASQRKKGAIFEEGYGADLLIGVTLRPLRCEEEEEREGGRRRRRRRTKHHEEEEEEGEEEGPGAASSSELHHAPSVAFPGKHDALQSAPRSLGLFHNILTAQAGSRINTFFHAHARCCC</sequence>
<name>A0A9N7Z7Q3_PLEPL</name>
<feature type="compositionally biased region" description="Basic residues" evidence="1">
    <location>
        <begin position="69"/>
        <end position="78"/>
    </location>
</feature>
<feature type="compositionally biased region" description="Acidic residues" evidence="1">
    <location>
        <begin position="82"/>
        <end position="91"/>
    </location>
</feature>
<comment type="caution">
    <text evidence="2">The sequence shown here is derived from an EMBL/GenBank/DDBJ whole genome shotgun (WGS) entry which is preliminary data.</text>
</comment>
<dbReference type="Proteomes" id="UP001153269">
    <property type="component" value="Unassembled WGS sequence"/>
</dbReference>
<protein>
    <submittedName>
        <fullName evidence="2">Uncharacterized protein</fullName>
    </submittedName>
</protein>
<dbReference type="AlphaFoldDB" id="A0A9N7Z7Q3"/>
<accession>A0A9N7Z7Q3</accession>
<feature type="region of interest" description="Disordered" evidence="1">
    <location>
        <begin position="1"/>
        <end position="35"/>
    </location>
</feature>
<feature type="region of interest" description="Disordered" evidence="1">
    <location>
        <begin position="60"/>
        <end position="113"/>
    </location>
</feature>
<keyword evidence="3" id="KW-1185">Reference proteome</keyword>
<proteinExistence type="predicted"/>
<evidence type="ECO:0000256" key="1">
    <source>
        <dbReference type="SAM" id="MobiDB-lite"/>
    </source>
</evidence>